<protein>
    <recommendedName>
        <fullName evidence="4">Peptidase M12B domain-containing protein</fullName>
    </recommendedName>
</protein>
<evidence type="ECO:0008006" key="4">
    <source>
        <dbReference type="Google" id="ProtNLM"/>
    </source>
</evidence>
<dbReference type="Gene3D" id="3.40.390.10">
    <property type="entry name" value="Collagenase (Catalytic Domain)"/>
    <property type="match status" value="1"/>
</dbReference>
<keyword evidence="3" id="KW-1185">Reference proteome</keyword>
<accession>A0AAD9P576</accession>
<feature type="signal peptide" evidence="1">
    <location>
        <begin position="1"/>
        <end position="20"/>
    </location>
</feature>
<keyword evidence="1" id="KW-0732">Signal</keyword>
<evidence type="ECO:0000313" key="3">
    <source>
        <dbReference type="Proteomes" id="UP001209878"/>
    </source>
</evidence>
<dbReference type="InterPro" id="IPR024079">
    <property type="entry name" value="MetalloPept_cat_dom_sf"/>
</dbReference>
<organism evidence="2 3">
    <name type="scientific">Ridgeia piscesae</name>
    <name type="common">Tubeworm</name>
    <dbReference type="NCBI Taxonomy" id="27915"/>
    <lineage>
        <taxon>Eukaryota</taxon>
        <taxon>Metazoa</taxon>
        <taxon>Spiralia</taxon>
        <taxon>Lophotrochozoa</taxon>
        <taxon>Annelida</taxon>
        <taxon>Polychaeta</taxon>
        <taxon>Sedentaria</taxon>
        <taxon>Canalipalpata</taxon>
        <taxon>Sabellida</taxon>
        <taxon>Siboglinidae</taxon>
        <taxon>Ridgeia</taxon>
    </lineage>
</organism>
<dbReference type="GO" id="GO:0008237">
    <property type="term" value="F:metallopeptidase activity"/>
    <property type="evidence" value="ECO:0007669"/>
    <property type="project" value="InterPro"/>
</dbReference>
<name>A0AAD9P576_RIDPI</name>
<sequence>MRCPVALLLMLSLVVRPGLGVPTEDEDEGELVLVKELGGGRMRRSAESSLPRYLHMQFCVGDETMSLQLERNTDIDTNIPFTFAGNKSRKVYIPDRQDIALYQDGRSGAAVSVTAKKHTNDGQYNVLIDLTYRMIDPTVSGIKIRPFLTEFHIAQSPTELNWTSESIIRHGDTVRKTLTSEAVIEKLAAWRLEDGRTWKNPDHAMLWTRYDIAESVNNSQTLGLSYEDGICVGQYGVSIIEDGGLTYWSVAAHELGHK</sequence>
<dbReference type="SUPFAM" id="SSF55486">
    <property type="entry name" value="Metalloproteases ('zincins'), catalytic domain"/>
    <property type="match status" value="1"/>
</dbReference>
<evidence type="ECO:0000313" key="2">
    <source>
        <dbReference type="EMBL" id="KAK2188368.1"/>
    </source>
</evidence>
<evidence type="ECO:0000256" key="1">
    <source>
        <dbReference type="SAM" id="SignalP"/>
    </source>
</evidence>
<reference evidence="2" key="1">
    <citation type="journal article" date="2023" name="Mol. Biol. Evol.">
        <title>Third-Generation Sequencing Reveals the Adaptive Role of the Epigenome in Three Deep-Sea Polychaetes.</title>
        <authorList>
            <person name="Perez M."/>
            <person name="Aroh O."/>
            <person name="Sun Y."/>
            <person name="Lan Y."/>
            <person name="Juniper S.K."/>
            <person name="Young C.R."/>
            <person name="Angers B."/>
            <person name="Qian P.Y."/>
        </authorList>
    </citation>
    <scope>NUCLEOTIDE SEQUENCE</scope>
    <source>
        <strain evidence="2">R07B-5</strain>
    </source>
</reference>
<feature type="chain" id="PRO_5041899749" description="Peptidase M12B domain-containing protein" evidence="1">
    <location>
        <begin position="21"/>
        <end position="258"/>
    </location>
</feature>
<gene>
    <name evidence="2" type="ORF">NP493_134g01013</name>
</gene>
<comment type="caution">
    <text evidence="2">The sequence shown here is derived from an EMBL/GenBank/DDBJ whole genome shotgun (WGS) entry which is preliminary data.</text>
</comment>
<dbReference type="EMBL" id="JAODUO010000134">
    <property type="protein sequence ID" value="KAK2188368.1"/>
    <property type="molecule type" value="Genomic_DNA"/>
</dbReference>
<dbReference type="Proteomes" id="UP001209878">
    <property type="component" value="Unassembled WGS sequence"/>
</dbReference>
<proteinExistence type="predicted"/>
<dbReference type="AlphaFoldDB" id="A0AAD9P576"/>